<evidence type="ECO:0000313" key="6">
    <source>
        <dbReference type="EMBL" id="MBB6016782.1"/>
    </source>
</evidence>
<keyword evidence="3" id="KW-0378">Hydrolase</keyword>
<proteinExistence type="predicted"/>
<comment type="caution">
    <text evidence="6">The sequence shown here is derived from an EMBL/GenBank/DDBJ whole genome shotgun (WGS) entry which is preliminary data.</text>
</comment>
<evidence type="ECO:0000256" key="1">
    <source>
        <dbReference type="ARBA" id="ARBA00001946"/>
    </source>
</evidence>
<dbReference type="RefSeq" id="WP_249039002.1">
    <property type="nucleotide sequence ID" value="NZ_JACHEW010000009.1"/>
</dbReference>
<keyword evidence="7" id="KW-1185">Reference proteome</keyword>
<dbReference type="InterPro" id="IPR014883">
    <property type="entry name" value="VRR_NUC"/>
</dbReference>
<sequence>MQTTRRGAALTPFDDAFLRAYRRRFPHLFPDHQTPAPARTPDGGLPRSASNGYASEAAFQADAVEQLILLGWDVQEGPQGSAGGGAIWYTAGWPDLTLYRAPRRLWFAELKQPGNKPSAAQLECHARLRAAGFRVVVVWTLEDLLAVEQEERNA</sequence>
<dbReference type="Proteomes" id="UP000629870">
    <property type="component" value="Unassembled WGS sequence"/>
</dbReference>
<feature type="region of interest" description="Disordered" evidence="4">
    <location>
        <begin position="28"/>
        <end position="51"/>
    </location>
</feature>
<organism evidence="6 7">
    <name type="scientific">Deinococcus radiopugnans ATCC 19172</name>
    <dbReference type="NCBI Taxonomy" id="585398"/>
    <lineage>
        <taxon>Bacteria</taxon>
        <taxon>Thermotogati</taxon>
        <taxon>Deinococcota</taxon>
        <taxon>Deinococci</taxon>
        <taxon>Deinococcales</taxon>
        <taxon>Deinococcaceae</taxon>
        <taxon>Deinococcus</taxon>
    </lineage>
</organism>
<evidence type="ECO:0000313" key="7">
    <source>
        <dbReference type="Proteomes" id="UP000629870"/>
    </source>
</evidence>
<comment type="cofactor">
    <cofactor evidence="1">
        <name>Mg(2+)</name>
        <dbReference type="ChEBI" id="CHEBI:18420"/>
    </cofactor>
</comment>
<evidence type="ECO:0000256" key="3">
    <source>
        <dbReference type="ARBA" id="ARBA00022801"/>
    </source>
</evidence>
<dbReference type="Gene3D" id="3.40.1350.10">
    <property type="match status" value="1"/>
</dbReference>
<dbReference type="SMART" id="SM00990">
    <property type="entry name" value="VRR_NUC"/>
    <property type="match status" value="1"/>
</dbReference>
<evidence type="ECO:0000259" key="5">
    <source>
        <dbReference type="SMART" id="SM00990"/>
    </source>
</evidence>
<reference evidence="6 7" key="1">
    <citation type="submission" date="2020-08" db="EMBL/GenBank/DDBJ databases">
        <title>Genomic Encyclopedia of Type Strains, Phase IV (KMG-IV): sequencing the most valuable type-strain genomes for metagenomic binning, comparative biology and taxonomic classification.</title>
        <authorList>
            <person name="Goeker M."/>
        </authorList>
    </citation>
    <scope>NUCLEOTIDE SEQUENCE [LARGE SCALE GENOMIC DNA]</scope>
    <source>
        <strain evidence="6 7">DSM 12027</strain>
    </source>
</reference>
<name>A0ABR6NRX8_9DEIO</name>
<dbReference type="InterPro" id="IPR011856">
    <property type="entry name" value="tRNA_endonuc-like_dom_sf"/>
</dbReference>
<protein>
    <recommendedName>
        <fullName evidence="5">VRR-NUC domain-containing protein</fullName>
    </recommendedName>
</protein>
<feature type="domain" description="VRR-NUC" evidence="5">
    <location>
        <begin position="54"/>
        <end position="142"/>
    </location>
</feature>
<gene>
    <name evidence="6" type="ORF">HNQ04_002037</name>
</gene>
<keyword evidence="2" id="KW-0540">Nuclease</keyword>
<accession>A0ABR6NRX8</accession>
<evidence type="ECO:0000256" key="2">
    <source>
        <dbReference type="ARBA" id="ARBA00022722"/>
    </source>
</evidence>
<evidence type="ECO:0000256" key="4">
    <source>
        <dbReference type="SAM" id="MobiDB-lite"/>
    </source>
</evidence>
<dbReference type="EMBL" id="JACHEW010000009">
    <property type="protein sequence ID" value="MBB6016782.1"/>
    <property type="molecule type" value="Genomic_DNA"/>
</dbReference>